<feature type="transmembrane region" description="Helical" evidence="1">
    <location>
        <begin position="15"/>
        <end position="35"/>
    </location>
</feature>
<proteinExistence type="predicted"/>
<comment type="caution">
    <text evidence="2">The sequence shown here is derived from an EMBL/GenBank/DDBJ whole genome shotgun (WGS) entry which is preliminary data.</text>
</comment>
<keyword evidence="3" id="KW-1185">Reference proteome</keyword>
<reference evidence="2 3" key="1">
    <citation type="submission" date="2020-08" db="EMBL/GenBank/DDBJ databases">
        <title>A Genomic Blueprint of the Chicken Gut Microbiome.</title>
        <authorList>
            <person name="Gilroy R."/>
            <person name="Ravi A."/>
            <person name="Getino M."/>
            <person name="Pursley I."/>
            <person name="Horton D.L."/>
            <person name="Alikhan N.-F."/>
            <person name="Baker D."/>
            <person name="Gharbi K."/>
            <person name="Hall N."/>
            <person name="Watson M."/>
            <person name="Adriaenssens E.M."/>
            <person name="Foster-Nyarko E."/>
            <person name="Jarju S."/>
            <person name="Secka A."/>
            <person name="Antonio M."/>
            <person name="Oren A."/>
            <person name="Chaudhuri R."/>
            <person name="La Ragione R.M."/>
            <person name="Hildebrand F."/>
            <person name="Pallen M.J."/>
        </authorList>
    </citation>
    <scope>NUCLEOTIDE SEQUENCE [LARGE SCALE GENOMIC DNA]</scope>
    <source>
        <strain evidence="2 3">Sa4CUA7</strain>
    </source>
</reference>
<dbReference type="Pfam" id="PF13196">
    <property type="entry name" value="DUF4012"/>
    <property type="match status" value="1"/>
</dbReference>
<evidence type="ECO:0000313" key="2">
    <source>
        <dbReference type="EMBL" id="MBD7958597.1"/>
    </source>
</evidence>
<organism evidence="2 3">
    <name type="scientific">Microbacterium pullorum</name>
    <dbReference type="NCBI Taxonomy" id="2762236"/>
    <lineage>
        <taxon>Bacteria</taxon>
        <taxon>Bacillati</taxon>
        <taxon>Actinomycetota</taxon>
        <taxon>Actinomycetes</taxon>
        <taxon>Micrococcales</taxon>
        <taxon>Microbacteriaceae</taxon>
        <taxon>Microbacterium</taxon>
    </lineage>
</organism>
<protein>
    <submittedName>
        <fullName evidence="2">DUF4012 domain-containing protein</fullName>
    </submittedName>
</protein>
<name>A0ABR8S545_9MICO</name>
<keyword evidence="1" id="KW-1133">Transmembrane helix</keyword>
<dbReference type="Proteomes" id="UP000648352">
    <property type="component" value="Unassembled WGS sequence"/>
</dbReference>
<keyword evidence="1" id="KW-0472">Membrane</keyword>
<sequence>MTANAPARRAGSVRVWVWGSVLMLCLLLVALGWLATRVVTAALGLSQVAAAVPALSAAAQADDLAGLGDALDALQTDTQRAAEAVGDPLWGVAETMPLIGADLAAVATVAHSADAVVSQAVTAMDAASSLAASGEGALVDVSALVAAHPPIARAADALTTARGALAAIDATALVLPPVARGVAELQETVSVTEPVIAGLADATAVLPGILGVDAPRTVLVVIQNNAELRSGGGITGSFALLTADGGRVSLVEQADSSEFAHVAAAGVEVPAETTTLYGDVVGRFVQNASMTTDFTLTATLASHWWQERGGVAPDAVLSIDPIVVRALLALTGPVALADGSSLTADNLVQRLLVDPYLTLEPSAQTVFLQSATQAIFQRLSEGGVDAMAWTRALAVPLAEGRVSLWSADPQEQSVLAGTALAGPAARHRTAGDDAFAVYLNDATGGKMGSFLHVDIATGTAHCRTDGRAEVDVTLTMSSSAPADAFPALPLSMTGGGLWGTAWGDIGTNVSVAAPAGWFVGAVRKNDVAEPAVDAVDVGFPTVVAQVNLSPGEVNTLSFRFIAPQPGEVVPTVLHTPMLNEPIVTAGAVVDCR</sequence>
<evidence type="ECO:0000256" key="1">
    <source>
        <dbReference type="SAM" id="Phobius"/>
    </source>
</evidence>
<dbReference type="EMBL" id="JACSQP010000010">
    <property type="protein sequence ID" value="MBD7958597.1"/>
    <property type="molecule type" value="Genomic_DNA"/>
</dbReference>
<dbReference type="InterPro" id="IPR025101">
    <property type="entry name" value="DUF4012"/>
</dbReference>
<keyword evidence="1" id="KW-0812">Transmembrane</keyword>
<evidence type="ECO:0000313" key="3">
    <source>
        <dbReference type="Proteomes" id="UP000648352"/>
    </source>
</evidence>
<gene>
    <name evidence="2" type="ORF">H9651_13190</name>
</gene>
<accession>A0ABR8S545</accession>
<dbReference type="RefSeq" id="WP_191719797.1">
    <property type="nucleotide sequence ID" value="NZ_JACSQP010000010.1"/>
</dbReference>